<dbReference type="RefSeq" id="WP_115901375.1">
    <property type="nucleotide sequence ID" value="NZ_QUNS01000005.1"/>
</dbReference>
<accession>A0A3E0HQY3</accession>
<name>A0A3E0HQY3_9FLAO</name>
<dbReference type="OrthoDB" id="945117at2"/>
<feature type="chain" id="PRO_5017657732" description="Outer membrane protein with beta-barrel domain" evidence="1">
    <location>
        <begin position="20"/>
        <end position="163"/>
    </location>
</feature>
<proteinExistence type="predicted"/>
<keyword evidence="1" id="KW-0732">Signal</keyword>
<evidence type="ECO:0000313" key="2">
    <source>
        <dbReference type="EMBL" id="REH48834.1"/>
    </source>
</evidence>
<evidence type="ECO:0008006" key="4">
    <source>
        <dbReference type="Google" id="ProtNLM"/>
    </source>
</evidence>
<dbReference type="Proteomes" id="UP000256884">
    <property type="component" value="Unassembled WGS sequence"/>
</dbReference>
<dbReference type="AlphaFoldDB" id="A0A3E0HQY3"/>
<reference evidence="2 3" key="1">
    <citation type="submission" date="2018-08" db="EMBL/GenBank/DDBJ databases">
        <title>Genomic Encyclopedia of Type Strains, Phase IV (KMG-IV): sequencing the most valuable type-strain genomes for metagenomic binning, comparative biology and taxonomic classification.</title>
        <authorList>
            <person name="Goeker M."/>
        </authorList>
    </citation>
    <scope>NUCLEOTIDE SEQUENCE [LARGE SCALE GENOMIC DNA]</scope>
    <source>
        <strain evidence="2 3">DSM 18841</strain>
    </source>
</reference>
<protein>
    <recommendedName>
        <fullName evidence="4">Outer membrane protein with beta-barrel domain</fullName>
    </recommendedName>
</protein>
<evidence type="ECO:0000256" key="1">
    <source>
        <dbReference type="SAM" id="SignalP"/>
    </source>
</evidence>
<evidence type="ECO:0000313" key="3">
    <source>
        <dbReference type="Proteomes" id="UP000256884"/>
    </source>
</evidence>
<keyword evidence="3" id="KW-1185">Reference proteome</keyword>
<comment type="caution">
    <text evidence="2">The sequence shown here is derived from an EMBL/GenBank/DDBJ whole genome shotgun (WGS) entry which is preliminary data.</text>
</comment>
<sequence length="163" mass="17396">MKKLLVVIAMVAVGFTANAQEANGQTAKGKWVIEANTGSATTGNTSFSLATSNGNTQWSLGLDGGYFVADDLAVKAGLGYQDNGFGDAFVYKIGAEYYIDSQFPVSVDFTGDTNSDLRWLGLQAGYAWFLGENVSLKPAVRYNVGLDNQDGVFQGLIGFALYF</sequence>
<dbReference type="EMBL" id="QUNS01000005">
    <property type="protein sequence ID" value="REH48834.1"/>
    <property type="molecule type" value="Genomic_DNA"/>
</dbReference>
<gene>
    <name evidence="2" type="ORF">C7448_105114</name>
</gene>
<organism evidence="2 3">
    <name type="scientific">Tenacibaculum gallaicum</name>
    <dbReference type="NCBI Taxonomy" id="561505"/>
    <lineage>
        <taxon>Bacteria</taxon>
        <taxon>Pseudomonadati</taxon>
        <taxon>Bacteroidota</taxon>
        <taxon>Flavobacteriia</taxon>
        <taxon>Flavobacteriales</taxon>
        <taxon>Flavobacteriaceae</taxon>
        <taxon>Tenacibaculum</taxon>
    </lineage>
</organism>
<feature type="signal peptide" evidence="1">
    <location>
        <begin position="1"/>
        <end position="19"/>
    </location>
</feature>